<evidence type="ECO:0000313" key="2">
    <source>
        <dbReference type="Proteomes" id="UP001501752"/>
    </source>
</evidence>
<protein>
    <recommendedName>
        <fullName evidence="3">DUF4440 domain-containing protein</fullName>
    </recommendedName>
</protein>
<dbReference type="SUPFAM" id="SSF54427">
    <property type="entry name" value="NTF2-like"/>
    <property type="match status" value="1"/>
</dbReference>
<accession>A0ABP9EHM6</accession>
<reference evidence="2" key="1">
    <citation type="journal article" date="2019" name="Int. J. Syst. Evol. Microbiol.">
        <title>The Global Catalogue of Microorganisms (GCM) 10K type strain sequencing project: providing services to taxonomists for standard genome sequencing and annotation.</title>
        <authorList>
            <consortium name="The Broad Institute Genomics Platform"/>
            <consortium name="The Broad Institute Genome Sequencing Center for Infectious Disease"/>
            <person name="Wu L."/>
            <person name="Ma J."/>
        </authorList>
    </citation>
    <scope>NUCLEOTIDE SEQUENCE [LARGE SCALE GENOMIC DNA]</scope>
    <source>
        <strain evidence="2">JCM 13006</strain>
    </source>
</reference>
<dbReference type="EMBL" id="BAABIS010000001">
    <property type="protein sequence ID" value="GAA4879186.1"/>
    <property type="molecule type" value="Genomic_DNA"/>
</dbReference>
<dbReference type="Gene3D" id="3.10.450.50">
    <property type="match status" value="1"/>
</dbReference>
<comment type="caution">
    <text evidence="1">The sequence shown here is derived from an EMBL/GenBank/DDBJ whole genome shotgun (WGS) entry which is preliminary data.</text>
</comment>
<keyword evidence="2" id="KW-1185">Reference proteome</keyword>
<organism evidence="1 2">
    <name type="scientific">Kitasatospora terrestris</name>
    <dbReference type="NCBI Taxonomy" id="258051"/>
    <lineage>
        <taxon>Bacteria</taxon>
        <taxon>Bacillati</taxon>
        <taxon>Actinomycetota</taxon>
        <taxon>Actinomycetes</taxon>
        <taxon>Kitasatosporales</taxon>
        <taxon>Streptomycetaceae</taxon>
        <taxon>Kitasatospora</taxon>
    </lineage>
</organism>
<dbReference type="InterPro" id="IPR032710">
    <property type="entry name" value="NTF2-like_dom_sf"/>
</dbReference>
<sequence>MSGPDATADATAETTADATAEITALTGAFFAAFDSREGRVPPLETLRGLFVPGGLLAVTAPAYACWGVEEFVESRRAVLLPGGRVTEFAEWETGGRTELFGGIASRFAEYAKSGRLDGDPFAGGGAIAFQCVRTPEGWRITSAVWHDHA</sequence>
<evidence type="ECO:0000313" key="1">
    <source>
        <dbReference type="EMBL" id="GAA4879186.1"/>
    </source>
</evidence>
<proteinExistence type="predicted"/>
<name>A0ABP9EHM6_9ACTN</name>
<dbReference type="RefSeq" id="WP_345700853.1">
    <property type="nucleotide sequence ID" value="NZ_BAABIS010000001.1"/>
</dbReference>
<evidence type="ECO:0008006" key="3">
    <source>
        <dbReference type="Google" id="ProtNLM"/>
    </source>
</evidence>
<gene>
    <name evidence="1" type="ORF">GCM10023235_69230</name>
</gene>
<dbReference type="Proteomes" id="UP001501752">
    <property type="component" value="Unassembled WGS sequence"/>
</dbReference>